<keyword evidence="1" id="KW-0812">Transmembrane</keyword>
<evidence type="ECO:0008006" key="4">
    <source>
        <dbReference type="Google" id="ProtNLM"/>
    </source>
</evidence>
<keyword evidence="1" id="KW-0472">Membrane</keyword>
<evidence type="ECO:0000313" key="2">
    <source>
        <dbReference type="EMBL" id="GGP04015.1"/>
    </source>
</evidence>
<organism evidence="2 3">
    <name type="scientific">Cloacibacterium rupense</name>
    <dbReference type="NCBI Taxonomy" id="517423"/>
    <lineage>
        <taxon>Bacteria</taxon>
        <taxon>Pseudomonadati</taxon>
        <taxon>Bacteroidota</taxon>
        <taxon>Flavobacteriia</taxon>
        <taxon>Flavobacteriales</taxon>
        <taxon>Weeksellaceae</taxon>
    </lineage>
</organism>
<accession>A0ABQ2NI77</accession>
<gene>
    <name evidence="2" type="ORF">GCM10010992_14640</name>
</gene>
<reference evidence="3" key="1">
    <citation type="journal article" date="2019" name="Int. J. Syst. Evol. Microbiol.">
        <title>The Global Catalogue of Microorganisms (GCM) 10K type strain sequencing project: providing services to taxonomists for standard genome sequencing and annotation.</title>
        <authorList>
            <consortium name="The Broad Institute Genomics Platform"/>
            <consortium name="The Broad Institute Genome Sequencing Center for Infectious Disease"/>
            <person name="Wu L."/>
            <person name="Ma J."/>
        </authorList>
    </citation>
    <scope>NUCLEOTIDE SEQUENCE [LARGE SCALE GENOMIC DNA]</scope>
    <source>
        <strain evidence="3">CGMCC 1.7656</strain>
    </source>
</reference>
<sequence length="60" mass="6939">MIPSNFKDILANVENAGLYQTISMILFILFFVATVYYVISRPKKHYSEVEKAPLEDDKNI</sequence>
<evidence type="ECO:0000256" key="1">
    <source>
        <dbReference type="SAM" id="Phobius"/>
    </source>
</evidence>
<proteinExistence type="predicted"/>
<feature type="transmembrane region" description="Helical" evidence="1">
    <location>
        <begin position="18"/>
        <end position="39"/>
    </location>
</feature>
<dbReference type="EMBL" id="BMLV01000002">
    <property type="protein sequence ID" value="GGP04015.1"/>
    <property type="molecule type" value="Genomic_DNA"/>
</dbReference>
<evidence type="ECO:0000313" key="3">
    <source>
        <dbReference type="Proteomes" id="UP000620064"/>
    </source>
</evidence>
<keyword evidence="3" id="KW-1185">Reference proteome</keyword>
<name>A0ABQ2NI77_9FLAO</name>
<protein>
    <recommendedName>
        <fullName evidence="4">CcoQ/FixQ family Cbb3-type cytochrome c oxidase assembly chaperone</fullName>
    </recommendedName>
</protein>
<keyword evidence="1" id="KW-1133">Transmembrane helix</keyword>
<dbReference type="RefSeq" id="WP_188617419.1">
    <property type="nucleotide sequence ID" value="NZ_BMLV01000002.1"/>
</dbReference>
<comment type="caution">
    <text evidence="2">The sequence shown here is derived from an EMBL/GenBank/DDBJ whole genome shotgun (WGS) entry which is preliminary data.</text>
</comment>
<dbReference type="Proteomes" id="UP000620064">
    <property type="component" value="Unassembled WGS sequence"/>
</dbReference>